<reference evidence="2" key="1">
    <citation type="submission" date="2020-08" db="EMBL/GenBank/DDBJ databases">
        <title>Multicomponent nature underlies the extraordinary mechanical properties of spider dragline silk.</title>
        <authorList>
            <person name="Kono N."/>
            <person name="Nakamura H."/>
            <person name="Mori M."/>
            <person name="Yoshida Y."/>
            <person name="Ohtoshi R."/>
            <person name="Malay A.D."/>
            <person name="Moran D.A.P."/>
            <person name="Tomita M."/>
            <person name="Numata K."/>
            <person name="Arakawa K."/>
        </authorList>
    </citation>
    <scope>NUCLEOTIDE SEQUENCE</scope>
</reference>
<accession>A0A8X6XIT8</accession>
<evidence type="ECO:0000313" key="3">
    <source>
        <dbReference type="Proteomes" id="UP000886998"/>
    </source>
</evidence>
<dbReference type="AlphaFoldDB" id="A0A8X6XIT8"/>
<evidence type="ECO:0000313" key="2">
    <source>
        <dbReference type="EMBL" id="GFY53994.1"/>
    </source>
</evidence>
<keyword evidence="1" id="KW-1133">Transmembrane helix</keyword>
<gene>
    <name evidence="2" type="ORF">TNIN_399701</name>
</gene>
<name>A0A8X6XIT8_9ARAC</name>
<keyword evidence="1" id="KW-0472">Membrane</keyword>
<proteinExistence type="predicted"/>
<keyword evidence="3" id="KW-1185">Reference proteome</keyword>
<dbReference type="Proteomes" id="UP000886998">
    <property type="component" value="Unassembled WGS sequence"/>
</dbReference>
<keyword evidence="1" id="KW-0812">Transmembrane</keyword>
<dbReference type="EMBL" id="BMAV01009607">
    <property type="protein sequence ID" value="GFY53994.1"/>
    <property type="molecule type" value="Genomic_DNA"/>
</dbReference>
<protein>
    <submittedName>
        <fullName evidence="2">Uncharacterized protein</fullName>
    </submittedName>
</protein>
<feature type="transmembrane region" description="Helical" evidence="1">
    <location>
        <begin position="43"/>
        <end position="62"/>
    </location>
</feature>
<comment type="caution">
    <text evidence="2">The sequence shown here is derived from an EMBL/GenBank/DDBJ whole genome shotgun (WGS) entry which is preliminary data.</text>
</comment>
<sequence length="84" mass="9762">MIALPPTYTDSSWLLIHTAPSATNGYCILHCSDLLGKCIADRYWKQDVSCIFLVVAAFVLFVRNHERNHLFHLHRRLVLRRRNG</sequence>
<evidence type="ECO:0000256" key="1">
    <source>
        <dbReference type="SAM" id="Phobius"/>
    </source>
</evidence>
<organism evidence="2 3">
    <name type="scientific">Trichonephila inaurata madagascariensis</name>
    <dbReference type="NCBI Taxonomy" id="2747483"/>
    <lineage>
        <taxon>Eukaryota</taxon>
        <taxon>Metazoa</taxon>
        <taxon>Ecdysozoa</taxon>
        <taxon>Arthropoda</taxon>
        <taxon>Chelicerata</taxon>
        <taxon>Arachnida</taxon>
        <taxon>Araneae</taxon>
        <taxon>Araneomorphae</taxon>
        <taxon>Entelegynae</taxon>
        <taxon>Araneoidea</taxon>
        <taxon>Nephilidae</taxon>
        <taxon>Trichonephila</taxon>
        <taxon>Trichonephila inaurata</taxon>
    </lineage>
</organism>